<protein>
    <recommendedName>
        <fullName evidence="2">HTH cro/C1-type domain-containing protein</fullName>
    </recommendedName>
</protein>
<dbReference type="InterPro" id="IPR010982">
    <property type="entry name" value="Lambda_DNA-bd_dom_sf"/>
</dbReference>
<gene>
    <name evidence="3" type="ordered locus">ELI_1860</name>
</gene>
<keyword evidence="4" id="KW-1185">Reference proteome</keyword>
<dbReference type="SUPFAM" id="SSF47413">
    <property type="entry name" value="lambda repressor-like DNA-binding domains"/>
    <property type="match status" value="1"/>
</dbReference>
<dbReference type="GO" id="GO:0005829">
    <property type="term" value="C:cytosol"/>
    <property type="evidence" value="ECO:0007669"/>
    <property type="project" value="TreeGrafter"/>
</dbReference>
<dbReference type="PROSITE" id="PS50943">
    <property type="entry name" value="HTH_CROC1"/>
    <property type="match status" value="1"/>
</dbReference>
<dbReference type="GeneID" id="68363034"/>
<dbReference type="RefSeq" id="WP_013380164.1">
    <property type="nucleotide sequence ID" value="NC_014624.2"/>
</dbReference>
<dbReference type="Proteomes" id="UP000006873">
    <property type="component" value="Chromosome"/>
</dbReference>
<dbReference type="InterPro" id="IPR050807">
    <property type="entry name" value="TransReg_Diox_bact_type"/>
</dbReference>
<dbReference type="eggNOG" id="COG1476">
    <property type="taxonomic scope" value="Bacteria"/>
</dbReference>
<sequence length="67" mass="7395">MMTIGEIIRTAREEKNLNQSQLAAKAGISQATVNYLETGKRNPGFTTIVKIAKVLDLNLEDLTESMN</sequence>
<dbReference type="GO" id="GO:0003700">
    <property type="term" value="F:DNA-binding transcription factor activity"/>
    <property type="evidence" value="ECO:0007669"/>
    <property type="project" value="TreeGrafter"/>
</dbReference>
<dbReference type="InterPro" id="IPR001387">
    <property type="entry name" value="Cro/C1-type_HTH"/>
</dbReference>
<evidence type="ECO:0000256" key="1">
    <source>
        <dbReference type="ARBA" id="ARBA00023125"/>
    </source>
</evidence>
<organism evidence="3 4">
    <name type="scientific">Eubacterium callanderi</name>
    <dbReference type="NCBI Taxonomy" id="53442"/>
    <lineage>
        <taxon>Bacteria</taxon>
        <taxon>Bacillati</taxon>
        <taxon>Bacillota</taxon>
        <taxon>Clostridia</taxon>
        <taxon>Eubacteriales</taxon>
        <taxon>Eubacteriaceae</taxon>
        <taxon>Eubacterium</taxon>
    </lineage>
</organism>
<reference key="1">
    <citation type="submission" date="2010-09" db="EMBL/GenBank/DDBJ databases">
        <authorList>
            <person name="Roh H."/>
            <person name="Ko H.-J."/>
            <person name="Kim D."/>
            <person name="Choi D.G."/>
            <person name="Park S."/>
            <person name="Kim S."/>
            <person name="Kim K.H."/>
            <person name="Chang I.S."/>
            <person name="Choi I.-G."/>
        </authorList>
    </citation>
    <scope>NUCLEOTIDE SEQUENCE</scope>
    <source>
        <strain>KIST612</strain>
    </source>
</reference>
<evidence type="ECO:0000313" key="3">
    <source>
        <dbReference type="EMBL" id="ADO36843.1"/>
    </source>
</evidence>
<dbReference type="EMBL" id="CP002273">
    <property type="protein sequence ID" value="ADO36843.1"/>
    <property type="molecule type" value="Genomic_DNA"/>
</dbReference>
<dbReference type="CDD" id="cd00093">
    <property type="entry name" value="HTH_XRE"/>
    <property type="match status" value="1"/>
</dbReference>
<dbReference type="Pfam" id="PF01381">
    <property type="entry name" value="HTH_3"/>
    <property type="match status" value="1"/>
</dbReference>
<name>E3GK90_9FIRM</name>
<dbReference type="PANTHER" id="PTHR46797:SF1">
    <property type="entry name" value="METHYLPHOSPHONATE SYNTHASE"/>
    <property type="match status" value="1"/>
</dbReference>
<keyword evidence="1" id="KW-0238">DNA-binding</keyword>
<dbReference type="PANTHER" id="PTHR46797">
    <property type="entry name" value="HTH-TYPE TRANSCRIPTIONAL REGULATOR"/>
    <property type="match status" value="1"/>
</dbReference>
<dbReference type="AlphaFoldDB" id="E3GK90"/>
<dbReference type="Gene3D" id="1.10.260.40">
    <property type="entry name" value="lambda repressor-like DNA-binding domains"/>
    <property type="match status" value="1"/>
</dbReference>
<evidence type="ECO:0000313" key="4">
    <source>
        <dbReference type="Proteomes" id="UP000006873"/>
    </source>
</evidence>
<feature type="domain" description="HTH cro/C1-type" evidence="2">
    <location>
        <begin position="8"/>
        <end position="62"/>
    </location>
</feature>
<dbReference type="HOGENOM" id="CLU_066192_29_2_9"/>
<dbReference type="SMART" id="SM00530">
    <property type="entry name" value="HTH_XRE"/>
    <property type="match status" value="1"/>
</dbReference>
<evidence type="ECO:0000259" key="2">
    <source>
        <dbReference type="PROSITE" id="PS50943"/>
    </source>
</evidence>
<dbReference type="GO" id="GO:0003677">
    <property type="term" value="F:DNA binding"/>
    <property type="evidence" value="ECO:0007669"/>
    <property type="project" value="UniProtKB-KW"/>
</dbReference>
<accession>E3GK90</accession>
<dbReference type="KEGG" id="elm:ELI_1860"/>
<proteinExistence type="predicted"/>
<reference evidence="3 4" key="2">
    <citation type="journal article" date="2011" name="J. Bacteriol.">
        <title>Complete genome sequence of a carbon monoxide-utilizing acetogen, Eubacterium limosum KIST612.</title>
        <authorList>
            <person name="Roh H."/>
            <person name="Ko H.J."/>
            <person name="Kim D."/>
            <person name="Choi D.G."/>
            <person name="Park S."/>
            <person name="Kim S."/>
            <person name="Chang I.S."/>
            <person name="Choi I.G."/>
        </authorList>
    </citation>
    <scope>NUCLEOTIDE SEQUENCE [LARGE SCALE GENOMIC DNA]</scope>
    <source>
        <strain evidence="3 4">KIST612</strain>
    </source>
</reference>